<comment type="caution">
    <text evidence="12">Lacks conserved residue(s) required for the propagation of feature annotation.</text>
</comment>
<evidence type="ECO:0000256" key="12">
    <source>
        <dbReference type="HAMAP-Rule" id="MF_01576"/>
    </source>
</evidence>
<keyword evidence="8 12" id="KW-0560">Oxidoreductase</keyword>
<name>A0A0R1ZMG8_9LACO</name>
<evidence type="ECO:0000256" key="8">
    <source>
        <dbReference type="ARBA" id="ARBA00023002"/>
    </source>
</evidence>
<dbReference type="PANTHER" id="PTHR48099">
    <property type="entry name" value="C-1-TETRAHYDROFOLATE SYNTHASE, CYTOPLASMIC-RELATED"/>
    <property type="match status" value="1"/>
</dbReference>
<dbReference type="GO" id="GO:0004488">
    <property type="term" value="F:methylenetetrahydrofolate dehydrogenase (NADP+) activity"/>
    <property type="evidence" value="ECO:0007669"/>
    <property type="project" value="UniProtKB-UniRule"/>
</dbReference>
<comment type="caution">
    <text evidence="15">The sequence shown here is derived from an EMBL/GenBank/DDBJ whole genome shotgun (WGS) entry which is preliminary data.</text>
</comment>
<feature type="binding site" evidence="12">
    <location>
        <begin position="169"/>
        <end position="171"/>
    </location>
    <ligand>
        <name>NADP(+)</name>
        <dbReference type="ChEBI" id="CHEBI:58349"/>
    </ligand>
</feature>
<comment type="similarity">
    <text evidence="12">Belongs to the tetrahydrofolate dehydrogenase/cyclohydrolase family.</text>
</comment>
<keyword evidence="3 12" id="KW-0554">One-carbon metabolism</keyword>
<accession>A0A0R1ZMG8</accession>
<evidence type="ECO:0000256" key="4">
    <source>
        <dbReference type="ARBA" id="ARBA00022605"/>
    </source>
</evidence>
<dbReference type="STRING" id="1291052.FC18_GL000511"/>
<dbReference type="SUPFAM" id="SSF51735">
    <property type="entry name" value="NAD(P)-binding Rossmann-fold domains"/>
    <property type="match status" value="1"/>
</dbReference>
<feature type="domain" description="Tetrahydrofolate dehydrogenase/cyclohydrolase NAD(P)-binding" evidence="14">
    <location>
        <begin position="143"/>
        <end position="288"/>
    </location>
</feature>
<dbReference type="HAMAP" id="MF_01576">
    <property type="entry name" value="THF_DHG_CYH"/>
    <property type="match status" value="1"/>
</dbReference>
<comment type="catalytic activity">
    <reaction evidence="12">
        <text>(6R)-5,10-methenyltetrahydrofolate + H2O = (6R)-10-formyltetrahydrofolate + H(+)</text>
        <dbReference type="Rhea" id="RHEA:23700"/>
        <dbReference type="ChEBI" id="CHEBI:15377"/>
        <dbReference type="ChEBI" id="CHEBI:15378"/>
        <dbReference type="ChEBI" id="CHEBI:57455"/>
        <dbReference type="ChEBI" id="CHEBI:195366"/>
        <dbReference type="EC" id="3.5.4.9"/>
    </reaction>
</comment>
<dbReference type="InterPro" id="IPR046346">
    <property type="entry name" value="Aminoacid_DH-like_N_sf"/>
</dbReference>
<evidence type="ECO:0000256" key="10">
    <source>
        <dbReference type="ARBA" id="ARBA00023167"/>
    </source>
</evidence>
<dbReference type="FunFam" id="3.40.50.10860:FF:000005">
    <property type="entry name" value="C-1-tetrahydrofolate synthase, cytoplasmic, putative"/>
    <property type="match status" value="1"/>
</dbReference>
<proteinExistence type="inferred from homology"/>
<dbReference type="UniPathway" id="UPA00193"/>
<dbReference type="PRINTS" id="PR00085">
    <property type="entry name" value="THFDHDRGNASE"/>
</dbReference>
<dbReference type="OrthoDB" id="9803580at2"/>
<evidence type="ECO:0000256" key="2">
    <source>
        <dbReference type="ARBA" id="ARBA00011738"/>
    </source>
</evidence>
<dbReference type="InterPro" id="IPR000672">
    <property type="entry name" value="THF_DH/CycHdrlase"/>
</dbReference>
<evidence type="ECO:0000313" key="16">
    <source>
        <dbReference type="Proteomes" id="UP000051679"/>
    </source>
</evidence>
<organism evidence="15 16">
    <name type="scientific">Lacticaseibacillus sharpeae JCM 1186 = DSM 20505</name>
    <dbReference type="NCBI Taxonomy" id="1291052"/>
    <lineage>
        <taxon>Bacteria</taxon>
        <taxon>Bacillati</taxon>
        <taxon>Bacillota</taxon>
        <taxon>Bacilli</taxon>
        <taxon>Lactobacillales</taxon>
        <taxon>Lactobacillaceae</taxon>
        <taxon>Lacticaseibacillus</taxon>
    </lineage>
</organism>
<dbReference type="EC" id="1.5.1.5" evidence="12"/>
<gene>
    <name evidence="12" type="primary">folD</name>
    <name evidence="15" type="ORF">FC18_GL000511</name>
</gene>
<keyword evidence="16" id="KW-1185">Reference proteome</keyword>
<dbReference type="SUPFAM" id="SSF53223">
    <property type="entry name" value="Aminoacid dehydrogenase-like, N-terminal domain"/>
    <property type="match status" value="1"/>
</dbReference>
<reference evidence="15 16" key="1">
    <citation type="journal article" date="2015" name="Genome Announc.">
        <title>Expanding the biotechnology potential of lactobacilli through comparative genomics of 213 strains and associated genera.</title>
        <authorList>
            <person name="Sun Z."/>
            <person name="Harris H.M."/>
            <person name="McCann A."/>
            <person name="Guo C."/>
            <person name="Argimon S."/>
            <person name="Zhang W."/>
            <person name="Yang X."/>
            <person name="Jeffery I.B."/>
            <person name="Cooney J.C."/>
            <person name="Kagawa T.F."/>
            <person name="Liu W."/>
            <person name="Song Y."/>
            <person name="Salvetti E."/>
            <person name="Wrobel A."/>
            <person name="Rasinkangas P."/>
            <person name="Parkhill J."/>
            <person name="Rea M.C."/>
            <person name="O'Sullivan O."/>
            <person name="Ritari J."/>
            <person name="Douillard F.P."/>
            <person name="Paul Ross R."/>
            <person name="Yang R."/>
            <person name="Briner A.E."/>
            <person name="Felis G.E."/>
            <person name="de Vos W.M."/>
            <person name="Barrangou R."/>
            <person name="Klaenhammer T.R."/>
            <person name="Caufield P.W."/>
            <person name="Cui Y."/>
            <person name="Zhang H."/>
            <person name="O'Toole P.W."/>
        </authorList>
    </citation>
    <scope>NUCLEOTIDE SEQUENCE [LARGE SCALE GENOMIC DNA]</scope>
    <source>
        <strain evidence="15 16">DSM 20505</strain>
    </source>
</reference>
<evidence type="ECO:0000259" key="14">
    <source>
        <dbReference type="Pfam" id="PF02882"/>
    </source>
</evidence>
<comment type="subunit">
    <text evidence="2 12">Homodimer.</text>
</comment>
<evidence type="ECO:0000259" key="13">
    <source>
        <dbReference type="Pfam" id="PF00763"/>
    </source>
</evidence>
<dbReference type="Gene3D" id="3.40.50.10860">
    <property type="entry name" value="Leucine Dehydrogenase, chain A, domain 1"/>
    <property type="match status" value="1"/>
</dbReference>
<keyword evidence="6 12" id="KW-0378">Hydrolase</keyword>
<keyword evidence="4 12" id="KW-0028">Amino-acid biosynthesis</keyword>
<comment type="function">
    <text evidence="12">Catalyzes the oxidation of 5,10-methylenetetrahydrofolate to 5,10-methenyltetrahydrofolate and then the hydrolysis of 5,10-methenyltetrahydrofolate to 10-formyltetrahydrofolate.</text>
</comment>
<dbReference type="CDD" id="cd01080">
    <property type="entry name" value="NAD_bind_m-THF_DH_Cyclohyd"/>
    <property type="match status" value="1"/>
</dbReference>
<comment type="catalytic activity">
    <reaction evidence="12">
        <text>(6R)-5,10-methylene-5,6,7,8-tetrahydrofolate + NADP(+) = (6R)-5,10-methenyltetrahydrofolate + NADPH</text>
        <dbReference type="Rhea" id="RHEA:22812"/>
        <dbReference type="ChEBI" id="CHEBI:15636"/>
        <dbReference type="ChEBI" id="CHEBI:57455"/>
        <dbReference type="ChEBI" id="CHEBI:57783"/>
        <dbReference type="ChEBI" id="CHEBI:58349"/>
        <dbReference type="EC" id="1.5.1.5"/>
    </reaction>
</comment>
<dbReference type="PATRIC" id="fig|1291052.5.peg.522"/>
<feature type="domain" description="Tetrahydrofolate dehydrogenase/cyclohydrolase catalytic" evidence="13">
    <location>
        <begin position="5"/>
        <end position="120"/>
    </location>
</feature>
<evidence type="ECO:0000256" key="11">
    <source>
        <dbReference type="ARBA" id="ARBA00023268"/>
    </source>
</evidence>
<dbReference type="RefSeq" id="WP_054675665.1">
    <property type="nucleotide sequence ID" value="NZ_AYYO01000056.1"/>
</dbReference>
<dbReference type="Pfam" id="PF02882">
    <property type="entry name" value="THF_DHG_CYH_C"/>
    <property type="match status" value="1"/>
</dbReference>
<dbReference type="AlphaFoldDB" id="A0A0R1ZMG8"/>
<dbReference type="FunFam" id="3.40.50.720:FF:000094">
    <property type="entry name" value="Bifunctional protein FolD"/>
    <property type="match status" value="1"/>
</dbReference>
<dbReference type="GO" id="GO:0005829">
    <property type="term" value="C:cytosol"/>
    <property type="evidence" value="ECO:0007669"/>
    <property type="project" value="TreeGrafter"/>
</dbReference>
<dbReference type="InterPro" id="IPR036291">
    <property type="entry name" value="NAD(P)-bd_dom_sf"/>
</dbReference>
<dbReference type="PROSITE" id="PS00766">
    <property type="entry name" value="THF_DHG_CYH_1"/>
    <property type="match status" value="1"/>
</dbReference>
<dbReference type="Proteomes" id="UP000051679">
    <property type="component" value="Unassembled WGS sequence"/>
</dbReference>
<dbReference type="EC" id="3.5.4.9" evidence="12"/>
<protein>
    <recommendedName>
        <fullName evidence="12">Bifunctional protein FolD</fullName>
    </recommendedName>
    <domain>
        <recommendedName>
            <fullName evidence="12">Methylenetetrahydrofolate dehydrogenase</fullName>
            <ecNumber evidence="12">1.5.1.5</ecNumber>
        </recommendedName>
    </domain>
    <domain>
        <recommendedName>
            <fullName evidence="12">Methenyltetrahydrofolate cyclohydrolase</fullName>
            <ecNumber evidence="12">3.5.4.9</ecNumber>
        </recommendedName>
    </domain>
</protein>
<evidence type="ECO:0000313" key="15">
    <source>
        <dbReference type="EMBL" id="KRM54292.1"/>
    </source>
</evidence>
<comment type="pathway">
    <text evidence="1 12">One-carbon metabolism; tetrahydrofolate interconversion.</text>
</comment>
<keyword evidence="5 12" id="KW-0658">Purine biosynthesis</keyword>
<evidence type="ECO:0000256" key="3">
    <source>
        <dbReference type="ARBA" id="ARBA00022563"/>
    </source>
</evidence>
<keyword evidence="11 12" id="KW-0511">Multifunctional enzyme</keyword>
<dbReference type="GO" id="GO:0035999">
    <property type="term" value="P:tetrahydrofolate interconversion"/>
    <property type="evidence" value="ECO:0007669"/>
    <property type="project" value="UniProtKB-UniRule"/>
</dbReference>
<evidence type="ECO:0000256" key="9">
    <source>
        <dbReference type="ARBA" id="ARBA00023102"/>
    </source>
</evidence>
<dbReference type="GO" id="GO:0004477">
    <property type="term" value="F:methenyltetrahydrofolate cyclohydrolase activity"/>
    <property type="evidence" value="ECO:0007669"/>
    <property type="project" value="UniProtKB-UniRule"/>
</dbReference>
<keyword evidence="9 12" id="KW-0368">Histidine biosynthesis</keyword>
<evidence type="ECO:0000256" key="5">
    <source>
        <dbReference type="ARBA" id="ARBA00022755"/>
    </source>
</evidence>
<dbReference type="PANTHER" id="PTHR48099:SF5">
    <property type="entry name" value="C-1-TETRAHYDROFOLATE SYNTHASE, CYTOPLASMIC"/>
    <property type="match status" value="1"/>
</dbReference>
<evidence type="ECO:0000256" key="1">
    <source>
        <dbReference type="ARBA" id="ARBA00004777"/>
    </source>
</evidence>
<dbReference type="PROSITE" id="PS00767">
    <property type="entry name" value="THF_DHG_CYH_2"/>
    <property type="match status" value="1"/>
</dbReference>
<sequence length="292" mass="30322">MTVILKAKPVIESLTTSLTADAAHVTATLGRKPHLTVVLVGDDPASAIYVRNKQRRAEEVGVQSETIRLNADVSQAEVVAKVQQLNADPAVDGIIVQLPLPNQIDADVIINTIADAKDVDGFTLAATGRLWTLPKNSQATVGPCTPLGIMALLDYYGIDVAGKNAVIVGRSNIVGKPMAAMLLNRGATVTIAHSQTTDLKAATQTADIIVAATGRRNLITADMVKPGATIIDVGMNRYVDAAGKKHLTGDVDYANVAPIAGAITPVPGGVGPMTVNMLLKQTIAAAARTAAE</sequence>
<dbReference type="InterPro" id="IPR020631">
    <property type="entry name" value="THF_DH/CycHdrlase_NAD-bd_dom"/>
</dbReference>
<dbReference type="InterPro" id="IPR020630">
    <property type="entry name" value="THF_DH/CycHdrlase_cat_dom"/>
</dbReference>
<keyword evidence="7 12" id="KW-0521">NADP</keyword>
<evidence type="ECO:0000256" key="7">
    <source>
        <dbReference type="ARBA" id="ARBA00022857"/>
    </source>
</evidence>
<dbReference type="EMBL" id="AYYO01000056">
    <property type="protein sequence ID" value="KRM54292.1"/>
    <property type="molecule type" value="Genomic_DNA"/>
</dbReference>
<dbReference type="GO" id="GO:0009086">
    <property type="term" value="P:methionine biosynthetic process"/>
    <property type="evidence" value="ECO:0007669"/>
    <property type="project" value="UniProtKB-KW"/>
</dbReference>
<keyword evidence="10 12" id="KW-0486">Methionine biosynthesis</keyword>
<dbReference type="Pfam" id="PF00763">
    <property type="entry name" value="THF_DHG_CYH"/>
    <property type="match status" value="1"/>
</dbReference>
<dbReference type="GO" id="GO:0006164">
    <property type="term" value="P:purine nucleotide biosynthetic process"/>
    <property type="evidence" value="ECO:0007669"/>
    <property type="project" value="UniProtKB-KW"/>
</dbReference>
<dbReference type="GO" id="GO:0000105">
    <property type="term" value="P:L-histidine biosynthetic process"/>
    <property type="evidence" value="ECO:0007669"/>
    <property type="project" value="UniProtKB-KW"/>
</dbReference>
<evidence type="ECO:0000256" key="6">
    <source>
        <dbReference type="ARBA" id="ARBA00022801"/>
    </source>
</evidence>
<dbReference type="InterPro" id="IPR020867">
    <property type="entry name" value="THF_DH/CycHdrlase_CS"/>
</dbReference>
<dbReference type="Gene3D" id="3.40.50.720">
    <property type="entry name" value="NAD(P)-binding Rossmann-like Domain"/>
    <property type="match status" value="1"/>
</dbReference>